<proteinExistence type="predicted"/>
<reference evidence="1" key="1">
    <citation type="submission" date="2024-05" db="EMBL/GenBank/DDBJ databases">
        <title>Isolation and characterization of Sporomusa carbonis sp. nov., a carboxydotrophic hydrogenogen in the genus of Sporomusa isolated from a charcoal burning pile.</title>
        <authorList>
            <person name="Boeer T."/>
            <person name="Rosenbaum F."/>
            <person name="Eysell L."/>
            <person name="Mueller V."/>
            <person name="Daniel R."/>
            <person name="Poehlein A."/>
        </authorList>
    </citation>
    <scope>NUCLEOTIDE SEQUENCE [LARGE SCALE GENOMIC DNA]</scope>
    <source>
        <strain evidence="1">DSM 10669</strain>
    </source>
</reference>
<dbReference type="RefSeq" id="WP_211289533.1">
    <property type="nucleotide sequence ID" value="NZ_CP155573.1"/>
</dbReference>
<dbReference type="Proteomes" id="UP000216752">
    <property type="component" value="Chromosome"/>
</dbReference>
<sequence>MATATKNTKLRHNEYYGQQSSLDELYKQSLKNAKFKKQYEKIIDESSILLAYRNIKANTGSTTKGTDRKTINDIATMTNEQVVAMVRER</sequence>
<accession>A0ABZ3IMN1</accession>
<keyword evidence="2" id="KW-1185">Reference proteome</keyword>
<name>A0ABZ3IMN1_9FIRM</name>
<evidence type="ECO:0000313" key="1">
    <source>
        <dbReference type="EMBL" id="XFO66698.1"/>
    </source>
</evidence>
<evidence type="ECO:0008006" key="3">
    <source>
        <dbReference type="Google" id="ProtNLM"/>
    </source>
</evidence>
<gene>
    <name evidence="1" type="ORF">SPSIL_028570</name>
</gene>
<dbReference type="EMBL" id="CP155573">
    <property type="protein sequence ID" value="XFO66698.1"/>
    <property type="molecule type" value="Genomic_DNA"/>
</dbReference>
<evidence type="ECO:0000313" key="2">
    <source>
        <dbReference type="Proteomes" id="UP000216752"/>
    </source>
</evidence>
<organism evidence="1 2">
    <name type="scientific">Sporomusa silvacetica DSM 10669</name>
    <dbReference type="NCBI Taxonomy" id="1123289"/>
    <lineage>
        <taxon>Bacteria</taxon>
        <taxon>Bacillati</taxon>
        <taxon>Bacillota</taxon>
        <taxon>Negativicutes</taxon>
        <taxon>Selenomonadales</taxon>
        <taxon>Sporomusaceae</taxon>
        <taxon>Sporomusa</taxon>
    </lineage>
</organism>
<protein>
    <recommendedName>
        <fullName evidence="3">Group II intron-encoded protein LtrA</fullName>
    </recommendedName>
</protein>